<comment type="caution">
    <text evidence="2">The sequence shown here is derived from an EMBL/GenBank/DDBJ whole genome shotgun (WGS) entry which is preliminary data.</text>
</comment>
<name>A0A9X4LZ21_9ACTN</name>
<dbReference type="Gene3D" id="3.40.50.261">
    <property type="entry name" value="Succinyl-CoA synthetase domains"/>
    <property type="match status" value="2"/>
</dbReference>
<dbReference type="InterPro" id="IPR016102">
    <property type="entry name" value="Succinyl-CoA_synth-like"/>
</dbReference>
<reference evidence="2" key="1">
    <citation type="submission" date="2022-08" db="EMBL/GenBank/DDBJ databases">
        <title>Genome analysis of Corynebacteriales strain.</title>
        <authorList>
            <person name="Lee S.D."/>
        </authorList>
    </citation>
    <scope>NUCLEOTIDE SEQUENCE</scope>
    <source>
        <strain evidence="2">D3-21</strain>
    </source>
</reference>
<dbReference type="Proteomes" id="UP001152755">
    <property type="component" value="Unassembled WGS sequence"/>
</dbReference>
<dbReference type="Gene3D" id="3.30.470.20">
    <property type="entry name" value="ATP-grasp fold, B domain"/>
    <property type="match status" value="1"/>
</dbReference>
<evidence type="ECO:0000313" key="2">
    <source>
        <dbReference type="EMBL" id="MDG3014005.1"/>
    </source>
</evidence>
<dbReference type="SUPFAM" id="SSF51735">
    <property type="entry name" value="NAD(P)-binding Rossmann-fold domains"/>
    <property type="match status" value="1"/>
</dbReference>
<gene>
    <name evidence="2" type="ORF">NVS88_05465</name>
</gene>
<dbReference type="InterPro" id="IPR013815">
    <property type="entry name" value="ATP_grasp_subdomain_1"/>
</dbReference>
<dbReference type="PANTHER" id="PTHR42793:SF1">
    <property type="entry name" value="PEPTIDYL-LYSINE N-ACETYLTRANSFERASE PATZ"/>
    <property type="match status" value="1"/>
</dbReference>
<dbReference type="InterPro" id="IPR003781">
    <property type="entry name" value="CoA-bd"/>
</dbReference>
<feature type="domain" description="CoA-binding" evidence="1">
    <location>
        <begin position="25"/>
        <end position="120"/>
    </location>
</feature>
<evidence type="ECO:0000259" key="1">
    <source>
        <dbReference type="SMART" id="SM00881"/>
    </source>
</evidence>
<keyword evidence="3" id="KW-1185">Reference proteome</keyword>
<dbReference type="RefSeq" id="WP_332519385.1">
    <property type="nucleotide sequence ID" value="NZ_JANRHA010000002.1"/>
</dbReference>
<dbReference type="InterPro" id="IPR036291">
    <property type="entry name" value="NAD(P)-bd_dom_sf"/>
</dbReference>
<dbReference type="GO" id="GO:0005524">
    <property type="term" value="F:ATP binding"/>
    <property type="evidence" value="ECO:0007669"/>
    <property type="project" value="InterPro"/>
</dbReference>
<dbReference type="EMBL" id="JANRHA010000002">
    <property type="protein sequence ID" value="MDG3014005.1"/>
    <property type="molecule type" value="Genomic_DNA"/>
</dbReference>
<dbReference type="Pfam" id="PF13549">
    <property type="entry name" value="ATP-grasp_5"/>
    <property type="match status" value="1"/>
</dbReference>
<evidence type="ECO:0000313" key="3">
    <source>
        <dbReference type="Proteomes" id="UP001152755"/>
    </source>
</evidence>
<dbReference type="Pfam" id="PF19045">
    <property type="entry name" value="Ligase_CoA_2"/>
    <property type="match status" value="1"/>
</dbReference>
<sequence length="691" mass="71340">MLDTTLPAPAAVTPDQRDRHALSMFRDPASVAVVGASDDPAKWGYWLARGALLGRDRREVFLVNRGGGTVLGAPAYRTLSELPTAPELVALCVPPASVGGVVDEALALGGRGFLGITAGVPDEDAIAGRIRAAGARLVGMNSLGIVDAGTDLQLAWGGFASGDIAIVSQSGQLGSEIAGLAARAGMGISRFVSIGNQTDVSAVELLDDLVGDEHTRVVALYLESFAGGADLIGTLARLREAGKHTLLLTVGASDASTRLAHSHTGSMTSAVDIVDAAVRAAGAVRVHTPGEVVEVARLLAWSEPPAGPRIGIIGDSGGQTGIAADVAAAANLDVAEFSSPLSTRLAALLPAGAACSNPVDLAGAGEQDLTSYLSVVQDLLDSEETDSVLLTGYFGSYSVDNPAHAAQEVDLVARMAAAARRVRKPFVVHSMVVHGPAVDAMREHGLPVYPHIETAIRAVSAATSLATTPRSPHVTATSGPALEGTGYVAAQEFLSGTGLRFPAGRVVRCEHDLAAVAELTAPYVLKASWLEHKSEAGGVRVGIADAEALRTEFTAMRARLGDGDYVVEEMDRRPDVVEVILGVRRDPDFGPVVLVGAGGTEAELHRDVAIEMAPVDRHTAHAMLRRLTSHPLLLGWRGRPAVDIEALVDLVVAVSEHAAAAPDVAEVEINPLRVGPDGALAVDALVVPAQA</sequence>
<dbReference type="Pfam" id="PF13607">
    <property type="entry name" value="Succ_CoA_lig"/>
    <property type="match status" value="1"/>
</dbReference>
<organism evidence="2 3">
    <name type="scientific">Speluncibacter jeojiensis</name>
    <dbReference type="NCBI Taxonomy" id="2710754"/>
    <lineage>
        <taxon>Bacteria</taxon>
        <taxon>Bacillati</taxon>
        <taxon>Actinomycetota</taxon>
        <taxon>Actinomycetes</taxon>
        <taxon>Mycobacteriales</taxon>
        <taxon>Speluncibacteraceae</taxon>
        <taxon>Speluncibacter</taxon>
    </lineage>
</organism>
<dbReference type="SUPFAM" id="SSF56059">
    <property type="entry name" value="Glutathione synthetase ATP-binding domain-like"/>
    <property type="match status" value="1"/>
</dbReference>
<dbReference type="SUPFAM" id="SSF52210">
    <property type="entry name" value="Succinyl-CoA synthetase domains"/>
    <property type="match status" value="2"/>
</dbReference>
<keyword evidence="2" id="KW-0436">Ligase</keyword>
<protein>
    <submittedName>
        <fullName evidence="2">Acetate--CoA ligase family protein</fullName>
    </submittedName>
</protein>
<dbReference type="Gene3D" id="3.30.1490.20">
    <property type="entry name" value="ATP-grasp fold, A domain"/>
    <property type="match status" value="1"/>
</dbReference>
<dbReference type="SMART" id="SM00881">
    <property type="entry name" value="CoA_binding"/>
    <property type="match status" value="1"/>
</dbReference>
<dbReference type="InterPro" id="IPR032875">
    <property type="entry name" value="Succ_CoA_lig_flav_dom"/>
</dbReference>
<dbReference type="Gene3D" id="3.40.50.720">
    <property type="entry name" value="NAD(P)-binding Rossmann-like Domain"/>
    <property type="match status" value="1"/>
</dbReference>
<proteinExistence type="predicted"/>
<dbReference type="AlphaFoldDB" id="A0A9X4LZ21"/>
<dbReference type="GO" id="GO:0043758">
    <property type="term" value="F:acetate-CoA ligase (ADP-forming) activity"/>
    <property type="evidence" value="ECO:0007669"/>
    <property type="project" value="InterPro"/>
</dbReference>
<dbReference type="InterPro" id="IPR043938">
    <property type="entry name" value="Ligase_CoA_dom"/>
</dbReference>
<accession>A0A9X4LZ21</accession>
<dbReference type="PANTHER" id="PTHR42793">
    <property type="entry name" value="COA BINDING DOMAIN CONTAINING PROTEIN"/>
    <property type="match status" value="1"/>
</dbReference>
<dbReference type="Pfam" id="PF13380">
    <property type="entry name" value="CoA_binding_2"/>
    <property type="match status" value="1"/>
</dbReference>